<dbReference type="EMBL" id="MJEQ01006373">
    <property type="protein sequence ID" value="OIT19709.1"/>
    <property type="molecule type" value="Genomic_DNA"/>
</dbReference>
<evidence type="ECO:0000256" key="3">
    <source>
        <dbReference type="ARBA" id="ARBA00022692"/>
    </source>
</evidence>
<keyword evidence="3" id="KW-0812">Transmembrane</keyword>
<reference evidence="7" key="1">
    <citation type="submission" date="2016-11" db="EMBL/GenBank/DDBJ databases">
        <title>The genome of Nicotiana attenuata.</title>
        <authorList>
            <person name="Xu S."/>
            <person name="Brockmoeller T."/>
            <person name="Gaquerel E."/>
            <person name="Navarro A."/>
            <person name="Kuhl H."/>
            <person name="Gase K."/>
            <person name="Ling Z."/>
            <person name="Zhou W."/>
            <person name="Kreitzer C."/>
            <person name="Stanke M."/>
            <person name="Tang H."/>
            <person name="Lyons E."/>
            <person name="Pandey P."/>
            <person name="Pandey S.P."/>
            <person name="Timmermann B."/>
            <person name="Baldwin I.T."/>
        </authorList>
    </citation>
    <scope>NUCLEOTIDE SEQUENCE [LARGE SCALE GENOMIC DNA]</scope>
    <source>
        <strain evidence="7">UT</strain>
    </source>
</reference>
<dbReference type="PANTHER" id="PTHR36774">
    <property type="entry name" value="INSULIN-INDUCED PROTEIN"/>
    <property type="match status" value="1"/>
</dbReference>
<keyword evidence="4" id="KW-0256">Endoplasmic reticulum</keyword>
<accession>A0A1J6JPJ5</accession>
<keyword evidence="8" id="KW-1185">Reference proteome</keyword>
<comment type="subcellular location">
    <subcellularLocation>
        <location evidence="1">Endoplasmic reticulum membrane</location>
        <topology evidence="1">Multi-pass membrane protein</topology>
    </subcellularLocation>
</comment>
<dbReference type="Pfam" id="PF07281">
    <property type="entry name" value="INSIG"/>
    <property type="match status" value="1"/>
</dbReference>
<proteinExistence type="inferred from homology"/>
<comment type="caution">
    <text evidence="7">The sequence shown here is derived from an EMBL/GenBank/DDBJ whole genome shotgun (WGS) entry which is preliminary data.</text>
</comment>
<evidence type="ECO:0000256" key="5">
    <source>
        <dbReference type="ARBA" id="ARBA00022989"/>
    </source>
</evidence>
<gene>
    <name evidence="7" type="ORF">A4A49_42278</name>
</gene>
<dbReference type="Proteomes" id="UP000187609">
    <property type="component" value="Unassembled WGS sequence"/>
</dbReference>
<sequence>MYRPETVDQVEKSYRLKADLKCYFPTDKDRPGRKKTRKLSYSYEQLSVPKMLISQAFGSPHCFLRSSSYYSYRRKPSSSPIPRPCSLPTLEKSVPTRLRRCGAKKQSEVDSRNSANSASTAPIHLNWPLVALSLFGTGFFLGPLIDGIHSGVNLVVYQNGAIDVASLHTNIWVPPLLGLFYCSVGLLQLLLDHNVSSQQPPEGSLEMRTVASLVSLVIFTELSAEMYKAGVPDNVEAYVLFAGAELIWFLLDRTRLGFALACFVGLACPLAEIDPCNGIYGLICGIILKQTSTSLDRG</sequence>
<protein>
    <submittedName>
        <fullName evidence="7">Uncharacterized protein</fullName>
    </submittedName>
</protein>
<dbReference type="STRING" id="49451.A0A1J6JPJ5"/>
<dbReference type="InterPro" id="IPR025929">
    <property type="entry name" value="INSIG_fam"/>
</dbReference>
<dbReference type="PANTHER" id="PTHR36774:SF1">
    <property type="entry name" value="INSULIN-INDUCED PROTEIN"/>
    <property type="match status" value="1"/>
</dbReference>
<evidence type="ECO:0000256" key="2">
    <source>
        <dbReference type="ARBA" id="ARBA00007475"/>
    </source>
</evidence>
<dbReference type="GO" id="GO:0005789">
    <property type="term" value="C:endoplasmic reticulum membrane"/>
    <property type="evidence" value="ECO:0007669"/>
    <property type="project" value="UniProtKB-SubCell"/>
</dbReference>
<evidence type="ECO:0000256" key="6">
    <source>
        <dbReference type="ARBA" id="ARBA00023136"/>
    </source>
</evidence>
<keyword evidence="6" id="KW-0472">Membrane</keyword>
<evidence type="ECO:0000256" key="1">
    <source>
        <dbReference type="ARBA" id="ARBA00004477"/>
    </source>
</evidence>
<evidence type="ECO:0000313" key="7">
    <source>
        <dbReference type="EMBL" id="OIT19709.1"/>
    </source>
</evidence>
<dbReference type="OrthoDB" id="205546at2759"/>
<evidence type="ECO:0000313" key="8">
    <source>
        <dbReference type="Proteomes" id="UP000187609"/>
    </source>
</evidence>
<keyword evidence="5" id="KW-1133">Transmembrane helix</keyword>
<name>A0A1J6JPJ5_NICAT</name>
<organism evidence="7 8">
    <name type="scientific">Nicotiana attenuata</name>
    <name type="common">Coyote tobacco</name>
    <dbReference type="NCBI Taxonomy" id="49451"/>
    <lineage>
        <taxon>Eukaryota</taxon>
        <taxon>Viridiplantae</taxon>
        <taxon>Streptophyta</taxon>
        <taxon>Embryophyta</taxon>
        <taxon>Tracheophyta</taxon>
        <taxon>Spermatophyta</taxon>
        <taxon>Magnoliopsida</taxon>
        <taxon>eudicotyledons</taxon>
        <taxon>Gunneridae</taxon>
        <taxon>Pentapetalae</taxon>
        <taxon>asterids</taxon>
        <taxon>lamiids</taxon>
        <taxon>Solanales</taxon>
        <taxon>Solanaceae</taxon>
        <taxon>Nicotianoideae</taxon>
        <taxon>Nicotianeae</taxon>
        <taxon>Nicotiana</taxon>
    </lineage>
</organism>
<evidence type="ECO:0000256" key="4">
    <source>
        <dbReference type="ARBA" id="ARBA00022824"/>
    </source>
</evidence>
<comment type="similarity">
    <text evidence="2">Belongs to the INSIG family.</text>
</comment>
<dbReference type="AlphaFoldDB" id="A0A1J6JPJ5"/>
<dbReference type="Gramene" id="OIT19709">
    <property type="protein sequence ID" value="OIT19709"/>
    <property type="gene ID" value="A4A49_42278"/>
</dbReference>